<dbReference type="Pfam" id="PF16172">
    <property type="entry name" value="DOCK_N"/>
    <property type="match status" value="2"/>
</dbReference>
<dbReference type="GO" id="GO:0031267">
    <property type="term" value="F:small GTPase binding"/>
    <property type="evidence" value="ECO:0007669"/>
    <property type="project" value="TreeGrafter"/>
</dbReference>
<dbReference type="GO" id="GO:0005085">
    <property type="term" value="F:guanyl-nucleotide exchange factor activity"/>
    <property type="evidence" value="ECO:0007669"/>
    <property type="project" value="UniProtKB-KW"/>
</dbReference>
<dbReference type="CDD" id="cd11684">
    <property type="entry name" value="DHR2_DOCK"/>
    <property type="match status" value="1"/>
</dbReference>
<feature type="domain" description="DOCKER" evidence="8">
    <location>
        <begin position="2230"/>
        <end position="2694"/>
    </location>
</feature>
<evidence type="ECO:0000256" key="5">
    <source>
        <dbReference type="PROSITE-ProRule" id="PRU00983"/>
    </source>
</evidence>
<accession>A0A1X2ISY8</accession>
<dbReference type="Pfam" id="PF23554">
    <property type="entry name" value="TPR_DOCK"/>
    <property type="match status" value="2"/>
</dbReference>
<feature type="region of interest" description="Disordered" evidence="6">
    <location>
        <begin position="2826"/>
        <end position="2900"/>
    </location>
</feature>
<feature type="compositionally biased region" description="Polar residues" evidence="6">
    <location>
        <begin position="687"/>
        <end position="702"/>
    </location>
</feature>
<keyword evidence="2" id="KW-0963">Cytoplasm</keyword>
<dbReference type="InterPro" id="IPR035892">
    <property type="entry name" value="C2_domain_sf"/>
</dbReference>
<feature type="compositionally biased region" description="Low complexity" evidence="6">
    <location>
        <begin position="709"/>
        <end position="725"/>
    </location>
</feature>
<organism evidence="9 10">
    <name type="scientific">Absidia repens</name>
    <dbReference type="NCBI Taxonomy" id="90262"/>
    <lineage>
        <taxon>Eukaryota</taxon>
        <taxon>Fungi</taxon>
        <taxon>Fungi incertae sedis</taxon>
        <taxon>Mucoromycota</taxon>
        <taxon>Mucoromycotina</taxon>
        <taxon>Mucoromycetes</taxon>
        <taxon>Mucorales</taxon>
        <taxon>Cunninghamellaceae</taxon>
        <taxon>Absidia</taxon>
    </lineage>
</organism>
<evidence type="ECO:0000256" key="6">
    <source>
        <dbReference type="SAM" id="MobiDB-lite"/>
    </source>
</evidence>
<dbReference type="Gene3D" id="1.20.58.740">
    <property type="match status" value="1"/>
</dbReference>
<feature type="compositionally biased region" description="Low complexity" evidence="6">
    <location>
        <begin position="215"/>
        <end position="224"/>
    </location>
</feature>
<evidence type="ECO:0008006" key="11">
    <source>
        <dbReference type="Google" id="ProtNLM"/>
    </source>
</evidence>
<dbReference type="Pfam" id="PF20422">
    <property type="entry name" value="DHR-2_Lobe_B"/>
    <property type="match status" value="1"/>
</dbReference>
<comment type="similarity">
    <text evidence="5">Belongs to the DOCK family.</text>
</comment>
<feature type="region of interest" description="Disordered" evidence="6">
    <location>
        <begin position="1279"/>
        <end position="1299"/>
    </location>
</feature>
<dbReference type="PANTHER" id="PTHR45653:SF10">
    <property type="entry name" value="MYOBLAST CITY, ISOFORM B"/>
    <property type="match status" value="1"/>
</dbReference>
<feature type="compositionally biased region" description="Polar residues" evidence="6">
    <location>
        <begin position="1279"/>
        <end position="1296"/>
    </location>
</feature>
<feature type="domain" description="C2 DOCK-type" evidence="7">
    <location>
        <begin position="836"/>
        <end position="1035"/>
    </location>
</feature>
<feature type="compositionally biased region" description="Polar residues" evidence="6">
    <location>
        <begin position="181"/>
        <end position="196"/>
    </location>
</feature>
<dbReference type="Pfam" id="PF06920">
    <property type="entry name" value="DHR-2_Lobe_A"/>
    <property type="match status" value="1"/>
</dbReference>
<feature type="compositionally biased region" description="Polar residues" evidence="6">
    <location>
        <begin position="42"/>
        <end position="55"/>
    </location>
</feature>
<evidence type="ECO:0000256" key="1">
    <source>
        <dbReference type="ARBA" id="ARBA00004496"/>
    </source>
</evidence>
<feature type="region of interest" description="Disordered" evidence="6">
    <location>
        <begin position="1042"/>
        <end position="1069"/>
    </location>
</feature>
<keyword evidence="10" id="KW-1185">Reference proteome</keyword>
<feature type="region of interest" description="Disordered" evidence="6">
    <location>
        <begin position="417"/>
        <end position="461"/>
    </location>
</feature>
<dbReference type="InterPro" id="IPR026791">
    <property type="entry name" value="DOCK"/>
</dbReference>
<protein>
    <recommendedName>
        <fullName evidence="11">C2 DOCK-type domain-containing protein</fullName>
    </recommendedName>
</protein>
<dbReference type="InterPro" id="IPR027007">
    <property type="entry name" value="C2_DOCK-type_domain"/>
</dbReference>
<feature type="compositionally biased region" description="Low complexity" evidence="6">
    <location>
        <begin position="2718"/>
        <end position="2745"/>
    </location>
</feature>
<dbReference type="GO" id="GO:0007264">
    <property type="term" value="P:small GTPase-mediated signal transduction"/>
    <property type="evidence" value="ECO:0007669"/>
    <property type="project" value="InterPro"/>
</dbReference>
<feature type="compositionally biased region" description="Polar residues" evidence="6">
    <location>
        <begin position="2765"/>
        <end position="2776"/>
    </location>
</feature>
<dbReference type="Pfam" id="PF14429">
    <property type="entry name" value="DOCK-C2"/>
    <property type="match status" value="1"/>
</dbReference>
<keyword evidence="3" id="KW-0597">Phosphoprotein</keyword>
<dbReference type="GO" id="GO:0005737">
    <property type="term" value="C:cytoplasm"/>
    <property type="evidence" value="ECO:0007669"/>
    <property type="project" value="UniProtKB-SubCell"/>
</dbReference>
<dbReference type="InterPro" id="IPR046769">
    <property type="entry name" value="DOCKER_Lobe_A"/>
</dbReference>
<keyword evidence="4" id="KW-0344">Guanine-nucleotide releasing factor</keyword>
<dbReference type="Gene3D" id="2.60.40.150">
    <property type="entry name" value="C2 domain"/>
    <property type="match status" value="1"/>
</dbReference>
<evidence type="ECO:0000313" key="9">
    <source>
        <dbReference type="EMBL" id="ORZ21083.1"/>
    </source>
</evidence>
<feature type="compositionally biased region" description="Gly residues" evidence="6">
    <location>
        <begin position="931"/>
        <end position="946"/>
    </location>
</feature>
<feature type="region of interest" description="Disordered" evidence="6">
    <location>
        <begin position="1562"/>
        <end position="1618"/>
    </location>
</feature>
<gene>
    <name evidence="9" type="ORF">BCR42DRAFT_406788</name>
</gene>
<feature type="compositionally biased region" description="Polar residues" evidence="6">
    <location>
        <begin position="225"/>
        <end position="242"/>
    </location>
</feature>
<feature type="region of interest" description="Disordered" evidence="6">
    <location>
        <begin position="27"/>
        <end position="55"/>
    </location>
</feature>
<dbReference type="OrthoDB" id="18896at2759"/>
<feature type="region of interest" description="Disordered" evidence="6">
    <location>
        <begin position="930"/>
        <end position="949"/>
    </location>
</feature>
<feature type="compositionally biased region" description="Low complexity" evidence="6">
    <location>
        <begin position="603"/>
        <end position="614"/>
    </location>
</feature>
<feature type="compositionally biased region" description="Polar residues" evidence="6">
    <location>
        <begin position="2890"/>
        <end position="2900"/>
    </location>
</feature>
<evidence type="ECO:0000256" key="3">
    <source>
        <dbReference type="ARBA" id="ARBA00022553"/>
    </source>
</evidence>
<evidence type="ECO:0000313" key="10">
    <source>
        <dbReference type="Proteomes" id="UP000193560"/>
    </source>
</evidence>
<dbReference type="Gene3D" id="2.30.30.40">
    <property type="entry name" value="SH3 Domains"/>
    <property type="match status" value="1"/>
</dbReference>
<feature type="compositionally biased region" description="Basic and acidic residues" evidence="6">
    <location>
        <begin position="1914"/>
        <end position="1923"/>
    </location>
</feature>
<dbReference type="Gene3D" id="1.25.40.410">
    <property type="match status" value="1"/>
</dbReference>
<feature type="compositionally biased region" description="Polar residues" evidence="6">
    <location>
        <begin position="1042"/>
        <end position="1056"/>
    </location>
</feature>
<feature type="compositionally biased region" description="Polar residues" evidence="6">
    <location>
        <begin position="2826"/>
        <end position="2868"/>
    </location>
</feature>
<evidence type="ECO:0000256" key="4">
    <source>
        <dbReference type="ARBA" id="ARBA00022658"/>
    </source>
</evidence>
<feature type="region of interest" description="Disordered" evidence="6">
    <location>
        <begin position="1914"/>
        <end position="1941"/>
    </location>
</feature>
<dbReference type="InterPro" id="IPR056372">
    <property type="entry name" value="TPR_DOCK"/>
</dbReference>
<evidence type="ECO:0000256" key="2">
    <source>
        <dbReference type="ARBA" id="ARBA00022490"/>
    </source>
</evidence>
<name>A0A1X2ISY8_9FUNG</name>
<comment type="caution">
    <text evidence="9">The sequence shown here is derived from an EMBL/GenBank/DDBJ whole genome shotgun (WGS) entry which is preliminary data.</text>
</comment>
<dbReference type="PANTHER" id="PTHR45653">
    <property type="entry name" value="DEDICATOR OF CYTOKINESIS"/>
    <property type="match status" value="1"/>
</dbReference>
<comment type="subcellular location">
    <subcellularLocation>
        <location evidence="1">Cytoplasm</location>
    </subcellularLocation>
</comment>
<dbReference type="InterPro" id="IPR046770">
    <property type="entry name" value="DOCKER_Lobe_B"/>
</dbReference>
<feature type="region of interest" description="Disordered" evidence="6">
    <location>
        <begin position="181"/>
        <end position="277"/>
    </location>
</feature>
<feature type="compositionally biased region" description="Low complexity" evidence="6">
    <location>
        <begin position="578"/>
        <end position="587"/>
    </location>
</feature>
<evidence type="ECO:0000259" key="8">
    <source>
        <dbReference type="PROSITE" id="PS51651"/>
    </source>
</evidence>
<dbReference type="EMBL" id="MCGE01000005">
    <property type="protein sequence ID" value="ORZ21083.1"/>
    <property type="molecule type" value="Genomic_DNA"/>
</dbReference>
<feature type="region of interest" description="Disordered" evidence="6">
    <location>
        <begin position="578"/>
        <end position="627"/>
    </location>
</feature>
<dbReference type="GO" id="GO:0005886">
    <property type="term" value="C:plasma membrane"/>
    <property type="evidence" value="ECO:0007669"/>
    <property type="project" value="TreeGrafter"/>
</dbReference>
<feature type="compositionally biased region" description="Polar residues" evidence="6">
    <location>
        <begin position="417"/>
        <end position="446"/>
    </location>
</feature>
<dbReference type="PROSITE" id="PS51651">
    <property type="entry name" value="DOCKER"/>
    <property type="match status" value="1"/>
</dbReference>
<feature type="compositionally biased region" description="Polar residues" evidence="6">
    <location>
        <begin position="615"/>
        <end position="627"/>
    </location>
</feature>
<dbReference type="Proteomes" id="UP000193560">
    <property type="component" value="Unassembled WGS sequence"/>
</dbReference>
<proteinExistence type="inferred from homology"/>
<feature type="region of interest" description="Disordered" evidence="6">
    <location>
        <begin position="656"/>
        <end position="725"/>
    </location>
</feature>
<dbReference type="InterPro" id="IPR042455">
    <property type="entry name" value="DOCK_N_sub1"/>
</dbReference>
<feature type="compositionally biased region" description="Low complexity" evidence="6">
    <location>
        <begin position="1566"/>
        <end position="1590"/>
    </location>
</feature>
<dbReference type="PROSITE" id="PS51650">
    <property type="entry name" value="C2_DOCK"/>
    <property type="match status" value="1"/>
</dbReference>
<evidence type="ECO:0000259" key="7">
    <source>
        <dbReference type="PROSITE" id="PS51650"/>
    </source>
</evidence>
<feature type="compositionally biased region" description="Acidic residues" evidence="6">
    <location>
        <begin position="1927"/>
        <end position="1936"/>
    </location>
</feature>
<reference evidence="9 10" key="1">
    <citation type="submission" date="2016-07" db="EMBL/GenBank/DDBJ databases">
        <title>Pervasive Adenine N6-methylation of Active Genes in Fungi.</title>
        <authorList>
            <consortium name="DOE Joint Genome Institute"/>
            <person name="Mondo S.J."/>
            <person name="Dannebaum R.O."/>
            <person name="Kuo R.C."/>
            <person name="Labutti K."/>
            <person name="Haridas S."/>
            <person name="Kuo A."/>
            <person name="Salamov A."/>
            <person name="Ahrendt S.R."/>
            <person name="Lipzen A."/>
            <person name="Sullivan W."/>
            <person name="Andreopoulos W.B."/>
            <person name="Clum A."/>
            <person name="Lindquist E."/>
            <person name="Daum C."/>
            <person name="Ramamoorthy G.K."/>
            <person name="Gryganskyi A."/>
            <person name="Culley D."/>
            <person name="Magnuson J.K."/>
            <person name="James T.Y."/>
            <person name="O'Malley M.A."/>
            <person name="Stajich J.E."/>
            <person name="Spatafora J.W."/>
            <person name="Visel A."/>
            <person name="Grigoriev I.V."/>
        </authorList>
    </citation>
    <scope>NUCLEOTIDE SEQUENCE [LARGE SCALE GENOMIC DNA]</scope>
    <source>
        <strain evidence="9 10">NRRL 1336</strain>
    </source>
</reference>
<dbReference type="InterPro" id="IPR027357">
    <property type="entry name" value="DOCKER_dom"/>
</dbReference>
<sequence length="2900" mass="322055">MTTSKWAPLSKIAHGIAIAPFTPANTQHYSSTSSSHSRPITVYSNLQSPTTDSSLLNTNRLSTASSDVSSTGTSDYAYLAPLEVGDELYIFEQQGAWLRGYVLSSLEEGRKPNRAPNGIFPRSHVQIKEYVDMDPAENGFLLASATTTAMLDGSDSGFEALPLSPSPSTYSGNNIACNTTLSDSMSRSPSGSQLVTHDTGGHLLPMLAPMSIPPTVSTSTSSATGYSRPTSSIDFDNNTDLQLQHHRGIRSRSTTEGDHDQQQQSKRPTPPSLPMVRFDQSTVTGLDEPLVDEIASCVSEWNCLLYIYLQESRYAAFNAVRDHINYLFQARRQLLDQALSREELSRLRKEIIQRMVTMNISQHREMIIRHPERGFILDTNSTSAATLYYMHWKYTISEQVPITALFPQPFLSNDGSVKVSNESTHPINQQHGTQMEDSPAISSLRDQQQQQQQQQTRRKKTFDRYKGGEFHHLFFDLKACVAHICQPGEWTELRFSLYSSSQAKFVTEQFAVHLNYNGMPKDERQIGKLQSLFVDLASQDLNEYIYLVCHIFRLGGMKFIDKEKDHLGSLGSHASSLFSGQTQSQHGTTGGGGYFDNSKRYHQQSNSHQQKSSNPNEATSTPSTDHTSLFRRPFGCAVLNIGQLLEQVDSLSAATHARKGSGSKNGGTPTGQRSGTLYTDVDLMRSPTLSTAPQLSPTTTNMGGLLSPTSHGSTTNGNTSNLLSATSSVTGSTAAASGGNGSGNSTGHYQIVHSEHDMRIYTPSSESTFAHLHEDIIKDNTKELAQNPRAEMICVYLRMFYGERDEVLKVNAAMLQDIPLTARIGFPDVVFPDDERNELYMTLNSGDFAQFGRTRNIQVIICVRDNYTGDVVEMAVSVGSGTSRTSTWESAIYYHEMKPTWNEMVKVKIADVSVWQRSHVFLVVKHRSRHGGGAGSMNGSPSGNGGSTSAQAWARMTVEGNTSSSDKILAMGYLPLFTPPMSHDFVADGTHTLCLYKYDRQLLHPASYFGTVPWCSQSTAPSNKQGQENMMAAILQANRQRSMGQHHANTSHTSVKSGGGGGSSMKSAPIFNHSGSHHNISTAIGFQHNQYSAYKSTATDSNVTLPSYGSGGTSKPHTVRDSLTMSTFLCSTRFTQNTTLVQLINWRSMVDDINGKSRNSGEGVDDLLVLLDKFTFVGEQEVVKFLADIFDALLDILVYRVPDSLEKQNALHDQVIVAITWILSIVQDRRFSNFRPVLNVYVSQRFFCSDDDGDDDDGDDGNYLDDDGNHMDDLTNNMNHRGTSTSQPQGTINNSSKDIDGTQGAHLKYTSLRYRLKHNKYLRRKMTLDETTYNQLLKGLIRLSTNPSDITKAKRLRSSIKVWEYLFRFIERSREMQRSNEDEGEHELRELMYKEDLQQFFDLATQMLRPDQPSSMIGTQTLVLQHFCEAITEVKDAYSAKEIVDIISTLVDACSHVTGKLVGFKLSMILAIIKAPIFSDKACCCELGKRVIQWIRVWLNSYMAVAKEVIFSRTMEGGNTVGEDYHQQTRLPRAQWIENLRLSLTIVHELLEKIRKMRGMSSSGLSSTAMDAHSTTTMAAASSTTTAPHTRPVSMSTVDDEEYETAGSDNDDQHTDDSALDALTGSLAQLIPQLLQTYKDLQRLTSQAIQATSAPSGLGNNSVPTSMNSKQINRDSHGFINSPSNTTGAAATKSNSRHSLTVLRERANSIRGLPQVLENVTEEQIFATGSSGGYYTKNSTSGSFPVVLQALATSPTNPFPSVYPFQANGSNDAAQMAGSDLANMVTTGLMDLTVVLLDLFYLIPPNQWLHLSQSMMTKNDINSRSDDGGLELMAEYLCSLCYVSMAMLYGDDIQKLAEAHGAMEGYDAFMDDPARERRKWSKDWLNLDVVAHKVILINVLTPVTALLDSDEFTPKRKEQHLDGDGVGGEDEDEDKEDGSKKHSSVDDLLVRLWRTILVTLMRVLASSSLEVETLLPQAQRAVWKLAGNIRGDDGVRALKRLWDLTGPRWQSTQPTQHIIQKRQENKDLKMKPQLLAYFDNHGKSTEDVCHADNDAQADIDDSLSDISSDDEHDIANIMDNCLTELPPTNSARIQLELMPMLLKPLCAVSLTLHDKLRSTTVGMISDLIAIHMRKTDDATAGQNLMIGTIDKLVMTYGKGSDEIRVKWVAELHQALQTRLTTEQERRWGRGVVDTLANLMELLLQIRSLPMDNAEFMDERINATLKLMKFIQVSERQEIYIKYVHQLVDLHLQNNNFVEAALTLRFHADLVQWDPYDEVDAIPELGYSAESSFARKRTLYETMIAYLDKGTAWELCVELCQELGDQYAMTVVDYQECSNILHQKATFMENIVKKERYYSEYFRVGFYGRGFPASIRNQHFIYRGMAWEKMTSFVERIQNRHPNAQVISGKMASSSLLPEDHICELETELDGQYMQITAVTPTMDPQASHVLTNPLASDKVKKYYQFNNVSQFTYSRPVTREDESDVVCGNIDGEGELDDGDNDSSFRAADTSELVEPPILSKQELDFLHLWTERTTFTSEDTFPGIALRSKILSIELQEISPIENAVEAMNNKTAELIILEKTYSAYLKNSEADVNLNPFSMALNGAVDAPVNGGVPLYKKAFLSPYYGKKHPGMRHLVEKLKKAIDEQVIVIDRCLDTHDQLVSTEMRPFHSNLVELYKKNFVDDITHLKRRGTAFKSATMAPTPKANASKEKGLAISNSKSSKSPPNRLNLTTSTSNSTLGTGNQQNRRGSSLFRDTDRPLTAKSRTNSVTSPGGVTSPGATGHFSSLISPKSASYFSIPSLREEQHSKSRSSDKPQTTTLDTSIAISQPNGGTSNSSQPHRSQESSNQSSPYPTSPVQSNDQTSFTKFDGTGGLSKSLKMSIRKATRKTTSSSGTSFK</sequence>
<dbReference type="STRING" id="90262.A0A1X2ISY8"/>
<feature type="region of interest" description="Disordered" evidence="6">
    <location>
        <begin position="2697"/>
        <end position="2788"/>
    </location>
</feature>
<dbReference type="InterPro" id="IPR046773">
    <property type="entry name" value="DOCKER_Lobe_C"/>
</dbReference>
<dbReference type="InterPro" id="IPR043162">
    <property type="entry name" value="DOCK_C_lobe_C"/>
</dbReference>
<dbReference type="Gene3D" id="1.20.1270.350">
    <property type="entry name" value="Dedicator of cytokinesis N-terminal subdomain"/>
    <property type="match status" value="1"/>
</dbReference>
<dbReference type="InterPro" id="IPR032376">
    <property type="entry name" value="DOCK_N"/>
</dbReference>
<dbReference type="InterPro" id="IPR043161">
    <property type="entry name" value="DOCK_C_lobe_A"/>
</dbReference>
<dbReference type="Pfam" id="PF20421">
    <property type="entry name" value="DHR-2_Lobe_C"/>
    <property type="match status" value="1"/>
</dbReference>